<protein>
    <recommendedName>
        <fullName evidence="1">ATP-grasp domain-containing protein</fullName>
    </recommendedName>
</protein>
<name>A0A5D0CPZ0_9BACL</name>
<dbReference type="RefSeq" id="WP_148455064.1">
    <property type="nucleotide sequence ID" value="NZ_VSDO01000004.1"/>
</dbReference>
<evidence type="ECO:0000313" key="2">
    <source>
        <dbReference type="EMBL" id="TYA11334.1"/>
    </source>
</evidence>
<dbReference type="Pfam" id="PF14243">
    <property type="entry name" value="R2K_3"/>
    <property type="match status" value="1"/>
</dbReference>
<evidence type="ECO:0000259" key="1">
    <source>
        <dbReference type="Pfam" id="PF14243"/>
    </source>
</evidence>
<accession>A0A5D0CPZ0</accession>
<feature type="domain" description="ATP-grasp" evidence="1">
    <location>
        <begin position="140"/>
        <end position="297"/>
    </location>
</feature>
<gene>
    <name evidence="2" type="ORF">FRY98_19450</name>
</gene>
<dbReference type="Proteomes" id="UP000325218">
    <property type="component" value="Unassembled WGS sequence"/>
</dbReference>
<dbReference type="InterPro" id="IPR025643">
    <property type="entry name" value="R2K_3"/>
</dbReference>
<keyword evidence="3" id="KW-1185">Reference proteome</keyword>
<proteinExistence type="predicted"/>
<reference evidence="2 3" key="1">
    <citation type="submission" date="2019-08" db="EMBL/GenBank/DDBJ databases">
        <title>Genome sequencing of Paenibacillus faecis DSM 23593(T).</title>
        <authorList>
            <person name="Kook J.-K."/>
            <person name="Park S.-N."/>
            <person name="Lim Y.K."/>
        </authorList>
    </citation>
    <scope>NUCLEOTIDE SEQUENCE [LARGE SCALE GENOMIC DNA]</scope>
    <source>
        <strain evidence="2 3">DSM 23593</strain>
    </source>
</reference>
<organism evidence="2 3">
    <name type="scientific">Paenibacillus faecis</name>
    <dbReference type="NCBI Taxonomy" id="862114"/>
    <lineage>
        <taxon>Bacteria</taxon>
        <taxon>Bacillati</taxon>
        <taxon>Bacillota</taxon>
        <taxon>Bacilli</taxon>
        <taxon>Bacillales</taxon>
        <taxon>Paenibacillaceae</taxon>
        <taxon>Paenibacillus</taxon>
    </lineage>
</organism>
<comment type="caution">
    <text evidence="2">The sequence shown here is derived from an EMBL/GenBank/DDBJ whole genome shotgun (WGS) entry which is preliminary data.</text>
</comment>
<dbReference type="EMBL" id="VSDO01000004">
    <property type="protein sequence ID" value="TYA11334.1"/>
    <property type="molecule type" value="Genomic_DNA"/>
</dbReference>
<sequence length="305" mass="34708">MKFVFCSDPLDEKAPDMEYLREYETARGLGADVYLISLEALLEGGAERAVRRLPVFETREVFVYRGWMLKPDDYERLYQALSDKNAILINSPEEYRNGHEFPYAYEAIKAVTPFSIWVPKEELNEGLTPLFEKMDVFGNKPVLVKDYVKSRKHEWDDACFIPDASDREGVRRVAENFLNRQGTDLNGGLVIREFAALAGLGVHPKSGMPLAQEYRLFFLDHQMIACMDYWDEAAYEHESRADSTLAPFLKVAERIESRFFTMDLAKTAGGEWLVIEVGDGQVSGLPIQADAAYFYRAIIEGLAKG</sequence>
<dbReference type="AlphaFoldDB" id="A0A5D0CPZ0"/>
<dbReference type="OrthoDB" id="5355744at2"/>
<evidence type="ECO:0000313" key="3">
    <source>
        <dbReference type="Proteomes" id="UP000325218"/>
    </source>
</evidence>